<dbReference type="GO" id="GO:0016020">
    <property type="term" value="C:membrane"/>
    <property type="evidence" value="ECO:0007669"/>
    <property type="project" value="UniProtKB-SubCell"/>
</dbReference>
<accession>A0A427KDU5</accession>
<evidence type="ECO:0000313" key="7">
    <source>
        <dbReference type="EMBL" id="RSB22556.1"/>
    </source>
</evidence>
<feature type="transmembrane region" description="Helical" evidence="5">
    <location>
        <begin position="239"/>
        <end position="258"/>
    </location>
</feature>
<reference evidence="7 8" key="1">
    <citation type="submission" date="2018-10" db="EMBL/GenBank/DDBJ databases">
        <title>Transmission dynamics of multidrug resistant bacteria on intensive care unit surfaces.</title>
        <authorList>
            <person name="D'Souza A.W."/>
            <person name="Potter R.F."/>
            <person name="Wallace M."/>
            <person name="Shupe A."/>
            <person name="Patel S."/>
            <person name="Sun S."/>
            <person name="Gul D."/>
            <person name="Kwon J.H."/>
            <person name="Andleeb S."/>
            <person name="Burnham C.-A.D."/>
            <person name="Dantas G."/>
        </authorList>
    </citation>
    <scope>NUCLEOTIDE SEQUENCE [LARGE SCALE GENOMIC DNA]</scope>
    <source>
        <strain evidence="7 8">EC_073</strain>
    </source>
</reference>
<feature type="transmembrane region" description="Helical" evidence="5">
    <location>
        <begin position="365"/>
        <end position="386"/>
    </location>
</feature>
<comment type="subcellular location">
    <subcellularLocation>
        <location evidence="1">Membrane</location>
        <topology evidence="1">Multi-pass membrane protein</topology>
    </subcellularLocation>
</comment>
<dbReference type="GO" id="GO:0016874">
    <property type="term" value="F:ligase activity"/>
    <property type="evidence" value="ECO:0007669"/>
    <property type="project" value="UniProtKB-KW"/>
</dbReference>
<evidence type="ECO:0000259" key="6">
    <source>
        <dbReference type="Pfam" id="PF04932"/>
    </source>
</evidence>
<organism evidence="7 8">
    <name type="scientific">Enterobacter cloacae</name>
    <dbReference type="NCBI Taxonomy" id="550"/>
    <lineage>
        <taxon>Bacteria</taxon>
        <taxon>Pseudomonadati</taxon>
        <taxon>Pseudomonadota</taxon>
        <taxon>Gammaproteobacteria</taxon>
        <taxon>Enterobacterales</taxon>
        <taxon>Enterobacteriaceae</taxon>
        <taxon>Enterobacter</taxon>
        <taxon>Enterobacter cloacae complex</taxon>
    </lineage>
</organism>
<sequence>MMTDTLRKGGVRRNLAVAAFTLGILVFPLVFLDEKAARVIFYWCGYVSAAGVIYEVAFRRQRLLRNPLPLTFFALGIVFTGWSVLSDISGAAGGALLLTAGKRMLLAFFILCYLTHVWRENILPRRLLSRLALASVATGVTAATLYGIVQGAMTHDRILLGINRATLTAYAYSVTTLALMTTLLQLRNVKLRSVLFVVLAALSLYVVGLTETRAAMAIHTLLIAVLAMRFFWLTRSKAAVALAGLAIAGALVANYSVIEARASVTLSEIRSYQNNDDHTSLGSRFTMWKTGLLAFEHHPFGQTQPARNAWIVSWLDAHGNPDSFAITYLDVHLHNEFIQYASIFGITGVVVLACFYWISVVGSATAWGFFNPITVAALACLLYGMTDVLLTSVELIVVLCMLFSMMTLALGTAERTDSNGFRDAAV</sequence>
<proteinExistence type="predicted"/>
<feature type="transmembrane region" description="Helical" evidence="5">
    <location>
        <begin position="193"/>
        <end position="210"/>
    </location>
</feature>
<dbReference type="InterPro" id="IPR051533">
    <property type="entry name" value="WaaL-like"/>
</dbReference>
<dbReference type="Pfam" id="PF04932">
    <property type="entry name" value="Wzy_C"/>
    <property type="match status" value="1"/>
</dbReference>
<keyword evidence="2 5" id="KW-0812">Transmembrane</keyword>
<dbReference type="RefSeq" id="WP_125366815.1">
    <property type="nucleotide sequence ID" value="NZ_RHWT01000087.1"/>
</dbReference>
<evidence type="ECO:0000256" key="2">
    <source>
        <dbReference type="ARBA" id="ARBA00022692"/>
    </source>
</evidence>
<feature type="transmembrane region" description="Helical" evidence="5">
    <location>
        <begin position="392"/>
        <end position="413"/>
    </location>
</feature>
<evidence type="ECO:0000256" key="4">
    <source>
        <dbReference type="ARBA" id="ARBA00023136"/>
    </source>
</evidence>
<feature type="transmembrane region" description="Helical" evidence="5">
    <location>
        <begin position="37"/>
        <end position="56"/>
    </location>
</feature>
<protein>
    <submittedName>
        <fullName evidence="7">O-antigen ligase family protein</fullName>
    </submittedName>
</protein>
<evidence type="ECO:0000256" key="5">
    <source>
        <dbReference type="SAM" id="Phobius"/>
    </source>
</evidence>
<keyword evidence="4 5" id="KW-0472">Membrane</keyword>
<keyword evidence="3 5" id="KW-1133">Transmembrane helix</keyword>
<keyword evidence="7" id="KW-0436">Ligase</keyword>
<dbReference type="Proteomes" id="UP000275321">
    <property type="component" value="Unassembled WGS sequence"/>
</dbReference>
<comment type="caution">
    <text evidence="7">The sequence shown here is derived from an EMBL/GenBank/DDBJ whole genome shotgun (WGS) entry which is preliminary data.</text>
</comment>
<evidence type="ECO:0000256" key="3">
    <source>
        <dbReference type="ARBA" id="ARBA00022989"/>
    </source>
</evidence>
<feature type="transmembrane region" description="Helical" evidence="5">
    <location>
        <begin position="169"/>
        <end position="186"/>
    </location>
</feature>
<feature type="transmembrane region" description="Helical" evidence="5">
    <location>
        <begin position="337"/>
        <end position="358"/>
    </location>
</feature>
<gene>
    <name evidence="7" type="ORF">EGK68_25655</name>
</gene>
<dbReference type="PANTHER" id="PTHR37422:SF17">
    <property type="entry name" value="O-ANTIGEN LIGASE"/>
    <property type="match status" value="1"/>
</dbReference>
<feature type="domain" description="O-antigen ligase-related" evidence="6">
    <location>
        <begin position="199"/>
        <end position="352"/>
    </location>
</feature>
<evidence type="ECO:0000313" key="8">
    <source>
        <dbReference type="Proteomes" id="UP000275321"/>
    </source>
</evidence>
<evidence type="ECO:0000256" key="1">
    <source>
        <dbReference type="ARBA" id="ARBA00004141"/>
    </source>
</evidence>
<dbReference type="EMBL" id="RHWT01000087">
    <property type="protein sequence ID" value="RSB22556.1"/>
    <property type="molecule type" value="Genomic_DNA"/>
</dbReference>
<dbReference type="PANTHER" id="PTHR37422">
    <property type="entry name" value="TEICHURONIC ACID BIOSYNTHESIS PROTEIN TUAE"/>
    <property type="match status" value="1"/>
</dbReference>
<name>A0A427KDU5_ENTCL</name>
<dbReference type="AlphaFoldDB" id="A0A427KDU5"/>
<dbReference type="InterPro" id="IPR007016">
    <property type="entry name" value="O-antigen_ligase-rel_domated"/>
</dbReference>
<feature type="transmembrane region" description="Helical" evidence="5">
    <location>
        <begin position="12"/>
        <end position="31"/>
    </location>
</feature>
<feature type="transmembrane region" description="Helical" evidence="5">
    <location>
        <begin position="68"/>
        <end position="85"/>
    </location>
</feature>
<feature type="transmembrane region" description="Helical" evidence="5">
    <location>
        <begin position="127"/>
        <end position="149"/>
    </location>
</feature>
<feature type="transmembrane region" description="Helical" evidence="5">
    <location>
        <begin position="91"/>
        <end position="115"/>
    </location>
</feature>
<feature type="transmembrane region" description="Helical" evidence="5">
    <location>
        <begin position="216"/>
        <end position="232"/>
    </location>
</feature>